<dbReference type="SMR" id="Q9A2A6"/>
<dbReference type="PATRIC" id="fig|190650.5.peg.3661"/>
<evidence type="ECO:0000313" key="1">
    <source>
        <dbReference type="EMBL" id="AAK25622.1"/>
    </source>
</evidence>
<dbReference type="EnsemblBacteria" id="AAK25622">
    <property type="protein sequence ID" value="AAK25622"/>
    <property type="gene ID" value="CC_3660"/>
</dbReference>
<dbReference type="DNASU" id="940667"/>
<evidence type="ECO:0008006" key="3">
    <source>
        <dbReference type="Google" id="ProtNLM"/>
    </source>
</evidence>
<dbReference type="BioCyc" id="CAULO:CC3660-MONOMER"/>
<protein>
    <recommendedName>
        <fullName evidence="3">DUF2237 domain-containing protein</fullName>
    </recommendedName>
</protein>
<proteinExistence type="predicted"/>
<organism evidence="1 2">
    <name type="scientific">Caulobacter vibrioides (strain ATCC 19089 / CIP 103742 / CB 15)</name>
    <name type="common">Caulobacter crescentus</name>
    <dbReference type="NCBI Taxonomy" id="190650"/>
    <lineage>
        <taxon>Bacteria</taxon>
        <taxon>Pseudomonadati</taxon>
        <taxon>Pseudomonadota</taxon>
        <taxon>Alphaproteobacteria</taxon>
        <taxon>Caulobacterales</taxon>
        <taxon>Caulobacteraceae</taxon>
        <taxon>Caulobacter</taxon>
    </lineage>
</organism>
<evidence type="ECO:0000313" key="2">
    <source>
        <dbReference type="Proteomes" id="UP000001816"/>
    </source>
</evidence>
<reference evidence="1 2" key="1">
    <citation type="journal article" date="2001" name="Proc. Natl. Acad. Sci. U.S.A.">
        <title>Complete genome sequence of Caulobacter crescentus.</title>
        <authorList>
            <person name="Nierman W.C."/>
            <person name="Feldblyum T.V."/>
            <person name="Laub M.T."/>
            <person name="Paulsen I.T."/>
            <person name="Nelson K.E."/>
            <person name="Eisen J.A."/>
            <person name="Heidelberg J.F."/>
            <person name="Alley M.R."/>
            <person name="Ohta N."/>
            <person name="Maddock J.R."/>
            <person name="Potocka I."/>
            <person name="Nelson W.C."/>
            <person name="Newton A."/>
            <person name="Stephens C."/>
            <person name="Phadke N.D."/>
            <person name="Ely B."/>
            <person name="DeBoy R.T."/>
            <person name="Dodson R.J."/>
            <person name="Durkin A.S."/>
            <person name="Gwinn M.L."/>
            <person name="Haft D.H."/>
            <person name="Kolonay J.F."/>
            <person name="Smit J."/>
            <person name="Craven M.B."/>
            <person name="Khouri H."/>
            <person name="Shetty J."/>
            <person name="Berry K."/>
            <person name="Utterback T."/>
            <person name="Tran K."/>
            <person name="Wolf A."/>
            <person name="Vamathevan J."/>
            <person name="Ermolaeva M."/>
            <person name="White O."/>
            <person name="Salzberg S.L."/>
            <person name="Venter J.C."/>
            <person name="Shapiro L."/>
            <person name="Fraser C.M."/>
        </authorList>
    </citation>
    <scope>NUCLEOTIDE SEQUENCE [LARGE SCALE GENOMIC DNA]</scope>
    <source>
        <strain evidence="2">ATCC 19089 / CB15</strain>
    </source>
</reference>
<keyword evidence="2" id="KW-1185">Reference proteome</keyword>
<name>Q9A2A6_CAUVC</name>
<dbReference type="HOGENOM" id="CLU_127770_1_0_5"/>
<dbReference type="STRING" id="190650.CC_3660"/>
<dbReference type="EMBL" id="AE005673">
    <property type="protein sequence ID" value="AAK25622.1"/>
    <property type="molecule type" value="Genomic_DNA"/>
</dbReference>
<dbReference type="AlphaFoldDB" id="Q9A2A6"/>
<dbReference type="PANTHER" id="PTHR37466">
    <property type="entry name" value="SLR1628 PROTEIN"/>
    <property type="match status" value="1"/>
</dbReference>
<dbReference type="InterPro" id="IPR018714">
    <property type="entry name" value="DUF2237"/>
</dbReference>
<accession>Q9A2A6</accession>
<gene>
    <name evidence="1" type="ordered locus">CC_3660</name>
</gene>
<dbReference type="eggNOG" id="COG3651">
    <property type="taxonomic scope" value="Bacteria"/>
</dbReference>
<dbReference type="Gene3D" id="3.30.56.110">
    <property type="entry name" value="Protein of unknown function DUF2237"/>
    <property type="match status" value="1"/>
</dbReference>
<dbReference type="Proteomes" id="UP000001816">
    <property type="component" value="Chromosome"/>
</dbReference>
<dbReference type="Pfam" id="PF09996">
    <property type="entry name" value="DUF2237"/>
    <property type="match status" value="1"/>
</dbReference>
<dbReference type="KEGG" id="ccr:CC_3660"/>
<dbReference type="PANTHER" id="PTHR37466:SF1">
    <property type="entry name" value="SLR1628 PROTEIN"/>
    <property type="match status" value="1"/>
</dbReference>
<dbReference type="PIR" id="B87703">
    <property type="entry name" value="B87703"/>
</dbReference>
<sequence>MELPCSLLCFVETLAVLRRSKSLSNEIIATGSRLVAGPSGAQDRAMTATRYDKNAKNVLGQELVPCSLDPVTGFYRNGCCETGPHDLGLHTVCAVMTRDFLAFSKAQGNDLSTPRPDLAFPGLKPGDRWCLCAGRWKEALDAGMAPQVVLEATHEEMLAVVPLGVLKDHAAA</sequence>